<keyword evidence="9" id="KW-1185">Reference proteome</keyword>
<evidence type="ECO:0000259" key="7">
    <source>
        <dbReference type="PROSITE" id="PS51160"/>
    </source>
</evidence>
<dbReference type="InterPro" id="IPR020456">
    <property type="entry name" value="Acylphosphatase"/>
</dbReference>
<dbReference type="OMA" id="HAIMAEN"/>
<accession>A0A8I6S8P0</accession>
<evidence type="ECO:0000256" key="6">
    <source>
        <dbReference type="RuleBase" id="RU004168"/>
    </source>
</evidence>
<dbReference type="Proteomes" id="UP000494040">
    <property type="component" value="Unassembled WGS sequence"/>
</dbReference>
<protein>
    <recommendedName>
        <fullName evidence="2">acylphosphatase</fullName>
        <ecNumber evidence="2">3.6.1.7</ecNumber>
    </recommendedName>
</protein>
<feature type="domain" description="Acylphosphatase-like" evidence="7">
    <location>
        <begin position="17"/>
        <end position="107"/>
    </location>
</feature>
<evidence type="ECO:0000313" key="8">
    <source>
        <dbReference type="EnsemblMetazoa" id="XP_014260661.1"/>
    </source>
</evidence>
<dbReference type="PANTHER" id="PTHR10029">
    <property type="entry name" value="ACYLPHOSPHATASE"/>
    <property type="match status" value="1"/>
</dbReference>
<name>A0A8I6S8P0_CIMLE</name>
<evidence type="ECO:0000256" key="1">
    <source>
        <dbReference type="ARBA" id="ARBA00005614"/>
    </source>
</evidence>
<dbReference type="InterPro" id="IPR036046">
    <property type="entry name" value="Acylphosphatase-like_dom_sf"/>
</dbReference>
<dbReference type="KEGG" id="clec:106673161"/>
<dbReference type="InterPro" id="IPR001792">
    <property type="entry name" value="Acylphosphatase-like_dom"/>
</dbReference>
<dbReference type="OrthoDB" id="7961613at2759"/>
<comment type="catalytic activity">
    <reaction evidence="4">
        <text>an acyl phosphate + H2O = a carboxylate + phosphate + H(+)</text>
        <dbReference type="Rhea" id="RHEA:14965"/>
        <dbReference type="ChEBI" id="CHEBI:15377"/>
        <dbReference type="ChEBI" id="CHEBI:15378"/>
        <dbReference type="ChEBI" id="CHEBI:29067"/>
        <dbReference type="ChEBI" id="CHEBI:43474"/>
        <dbReference type="ChEBI" id="CHEBI:59918"/>
        <dbReference type="EC" id="3.6.1.7"/>
    </reaction>
</comment>
<dbReference type="SUPFAM" id="SSF54975">
    <property type="entry name" value="Acylphosphatase/BLUF domain-like"/>
    <property type="match status" value="1"/>
</dbReference>
<evidence type="ECO:0000313" key="9">
    <source>
        <dbReference type="Proteomes" id="UP000494040"/>
    </source>
</evidence>
<dbReference type="PRINTS" id="PR00112">
    <property type="entry name" value="ACYLPHPHTASE"/>
</dbReference>
<reference evidence="8" key="1">
    <citation type="submission" date="2022-01" db="UniProtKB">
        <authorList>
            <consortium name="EnsemblMetazoa"/>
        </authorList>
    </citation>
    <scope>IDENTIFICATION</scope>
</reference>
<dbReference type="Gene3D" id="3.30.70.100">
    <property type="match status" value="1"/>
</dbReference>
<comment type="similarity">
    <text evidence="1 6">Belongs to the acylphosphatase family.</text>
</comment>
<evidence type="ECO:0000256" key="2">
    <source>
        <dbReference type="ARBA" id="ARBA00012150"/>
    </source>
</evidence>
<dbReference type="GeneID" id="106673161"/>
<evidence type="ECO:0000256" key="4">
    <source>
        <dbReference type="ARBA" id="ARBA00047645"/>
    </source>
</evidence>
<dbReference type="PANTHER" id="PTHR10029:SF3">
    <property type="entry name" value="ACYLPHOSPHATASE-RELATED"/>
    <property type="match status" value="1"/>
</dbReference>
<organism evidence="8 9">
    <name type="scientific">Cimex lectularius</name>
    <name type="common">Bed bug</name>
    <name type="synonym">Acanthia lectularia</name>
    <dbReference type="NCBI Taxonomy" id="79782"/>
    <lineage>
        <taxon>Eukaryota</taxon>
        <taxon>Metazoa</taxon>
        <taxon>Ecdysozoa</taxon>
        <taxon>Arthropoda</taxon>
        <taxon>Hexapoda</taxon>
        <taxon>Insecta</taxon>
        <taxon>Pterygota</taxon>
        <taxon>Neoptera</taxon>
        <taxon>Paraneoptera</taxon>
        <taxon>Hemiptera</taxon>
        <taxon>Heteroptera</taxon>
        <taxon>Panheteroptera</taxon>
        <taxon>Cimicomorpha</taxon>
        <taxon>Cimicidae</taxon>
        <taxon>Cimex</taxon>
    </lineage>
</organism>
<proteinExistence type="inferred from homology"/>
<evidence type="ECO:0000256" key="3">
    <source>
        <dbReference type="ARBA" id="ARBA00022801"/>
    </source>
</evidence>
<dbReference type="AlphaFoldDB" id="A0A8I6S8P0"/>
<keyword evidence="3" id="KW-0378">Hydrolase</keyword>
<sequence length="108" mass="12372">MLSKEALPRMSGPKLATMKFEVFGTVKGVFYRAHAFREAERLGLVGYIKHSPKNTVIGELQGLVPKLAIMKEWLRKRGSPDSRVEKVIFSDEQQIQTLSYEHLRIIRS</sequence>
<comment type="caution">
    <text evidence="5">Lacks conserved residue(s) required for the propagation of feature annotation.</text>
</comment>
<dbReference type="GO" id="GO:0003998">
    <property type="term" value="F:acylphosphatase activity"/>
    <property type="evidence" value="ECO:0007669"/>
    <property type="project" value="UniProtKB-EC"/>
</dbReference>
<dbReference type="PROSITE" id="PS51160">
    <property type="entry name" value="ACYLPHOSPHATASE_3"/>
    <property type="match status" value="1"/>
</dbReference>
<dbReference type="Pfam" id="PF00708">
    <property type="entry name" value="Acylphosphatase"/>
    <property type="match status" value="1"/>
</dbReference>
<dbReference type="EnsemblMetazoa" id="XM_014405175.2">
    <property type="protein sequence ID" value="XP_014260661.1"/>
    <property type="gene ID" value="LOC106673161"/>
</dbReference>
<dbReference type="EC" id="3.6.1.7" evidence="2"/>
<dbReference type="RefSeq" id="XP_014260661.1">
    <property type="nucleotide sequence ID" value="XM_014405175.2"/>
</dbReference>
<evidence type="ECO:0000256" key="5">
    <source>
        <dbReference type="PROSITE-ProRule" id="PRU00520"/>
    </source>
</evidence>